<reference evidence="1" key="1">
    <citation type="journal article" date="2021" name="Environ. Microbiol.">
        <title>Gene family expansions and transcriptome signatures uncover fungal adaptations to wood decay.</title>
        <authorList>
            <person name="Hage H."/>
            <person name="Miyauchi S."/>
            <person name="Viragh M."/>
            <person name="Drula E."/>
            <person name="Min B."/>
            <person name="Chaduli D."/>
            <person name="Navarro D."/>
            <person name="Favel A."/>
            <person name="Norest M."/>
            <person name="Lesage-Meessen L."/>
            <person name="Balint B."/>
            <person name="Merenyi Z."/>
            <person name="de Eugenio L."/>
            <person name="Morin E."/>
            <person name="Martinez A.T."/>
            <person name="Baldrian P."/>
            <person name="Stursova M."/>
            <person name="Martinez M.J."/>
            <person name="Novotny C."/>
            <person name="Magnuson J.K."/>
            <person name="Spatafora J.W."/>
            <person name="Maurice S."/>
            <person name="Pangilinan J."/>
            <person name="Andreopoulos W."/>
            <person name="LaButti K."/>
            <person name="Hundley H."/>
            <person name="Na H."/>
            <person name="Kuo A."/>
            <person name="Barry K."/>
            <person name="Lipzen A."/>
            <person name="Henrissat B."/>
            <person name="Riley R."/>
            <person name="Ahrendt S."/>
            <person name="Nagy L.G."/>
            <person name="Grigoriev I.V."/>
            <person name="Martin F."/>
            <person name="Rosso M.N."/>
        </authorList>
    </citation>
    <scope>NUCLEOTIDE SEQUENCE</scope>
    <source>
        <strain evidence="1">CBS 384.51</strain>
    </source>
</reference>
<sequence length="163" mass="18176">MTLPSGHYAAAYNYVLEHQATLQCSGGKLLIIYIDYLFEVNLRLTPPSSPLPSPPPFLRPSTCRSRLALSRNVERSPGSMTGNQCTLSSERKPAAAVFKLMTGYAWFASFLLSHLAFLSSIVSLIFWTHGLLSHLATLPCFVSHDLDLSRHQIIRYTYSKRSA</sequence>
<evidence type="ECO:0000313" key="2">
    <source>
        <dbReference type="Proteomes" id="UP001055072"/>
    </source>
</evidence>
<name>A0ACB8TYJ1_9APHY</name>
<comment type="caution">
    <text evidence="1">The sequence shown here is derived from an EMBL/GenBank/DDBJ whole genome shotgun (WGS) entry which is preliminary data.</text>
</comment>
<protein>
    <submittedName>
        <fullName evidence="1">Uncharacterized protein</fullName>
    </submittedName>
</protein>
<evidence type="ECO:0000313" key="1">
    <source>
        <dbReference type="EMBL" id="KAI0087023.1"/>
    </source>
</evidence>
<proteinExistence type="predicted"/>
<dbReference type="EMBL" id="MU274920">
    <property type="protein sequence ID" value="KAI0087023.1"/>
    <property type="molecule type" value="Genomic_DNA"/>
</dbReference>
<accession>A0ACB8TYJ1</accession>
<keyword evidence="2" id="KW-1185">Reference proteome</keyword>
<gene>
    <name evidence="1" type="ORF">BDY19DRAFT_322891</name>
</gene>
<dbReference type="Proteomes" id="UP001055072">
    <property type="component" value="Unassembled WGS sequence"/>
</dbReference>
<organism evidence="1 2">
    <name type="scientific">Irpex rosettiformis</name>
    <dbReference type="NCBI Taxonomy" id="378272"/>
    <lineage>
        <taxon>Eukaryota</taxon>
        <taxon>Fungi</taxon>
        <taxon>Dikarya</taxon>
        <taxon>Basidiomycota</taxon>
        <taxon>Agaricomycotina</taxon>
        <taxon>Agaricomycetes</taxon>
        <taxon>Polyporales</taxon>
        <taxon>Irpicaceae</taxon>
        <taxon>Irpex</taxon>
    </lineage>
</organism>